<sequence length="95" mass="11132">MKEDKYWNFSKGERYATIFFIVATIATILYIHLPATDRSDDSITEQYEEEIKRFEEKLSKRDTVKTSVSKKKKSKTTKTKVVEQTLAPKTRESGY</sequence>
<dbReference type="Proteomes" id="UP000823636">
    <property type="component" value="Unassembled WGS sequence"/>
</dbReference>
<evidence type="ECO:0000313" key="3">
    <source>
        <dbReference type="EMBL" id="MBO8438301.1"/>
    </source>
</evidence>
<keyword evidence="2" id="KW-0812">Transmembrane</keyword>
<evidence type="ECO:0000313" key="4">
    <source>
        <dbReference type="Proteomes" id="UP000823636"/>
    </source>
</evidence>
<accession>A0A9D9E528</accession>
<reference evidence="3" key="2">
    <citation type="journal article" date="2021" name="PeerJ">
        <title>Extensive microbial diversity within the chicken gut microbiome revealed by metagenomics and culture.</title>
        <authorList>
            <person name="Gilroy R."/>
            <person name="Ravi A."/>
            <person name="Getino M."/>
            <person name="Pursley I."/>
            <person name="Horton D.L."/>
            <person name="Alikhan N.F."/>
            <person name="Baker D."/>
            <person name="Gharbi K."/>
            <person name="Hall N."/>
            <person name="Watson M."/>
            <person name="Adriaenssens E.M."/>
            <person name="Foster-Nyarko E."/>
            <person name="Jarju S."/>
            <person name="Secka A."/>
            <person name="Antonio M."/>
            <person name="Oren A."/>
            <person name="Chaudhuri R.R."/>
            <person name="La Ragione R."/>
            <person name="Hildebrand F."/>
            <person name="Pallen M.J."/>
        </authorList>
    </citation>
    <scope>NUCLEOTIDE SEQUENCE</scope>
    <source>
        <strain evidence="3">G3-4614</strain>
    </source>
</reference>
<comment type="caution">
    <text evidence="3">The sequence shown here is derived from an EMBL/GenBank/DDBJ whole genome shotgun (WGS) entry which is preliminary data.</text>
</comment>
<dbReference type="AlphaFoldDB" id="A0A9D9E528"/>
<keyword evidence="2" id="KW-0472">Membrane</keyword>
<feature type="transmembrane region" description="Helical" evidence="2">
    <location>
        <begin position="15"/>
        <end position="33"/>
    </location>
</feature>
<proteinExistence type="predicted"/>
<feature type="compositionally biased region" description="Basic residues" evidence="1">
    <location>
        <begin position="68"/>
        <end position="78"/>
    </location>
</feature>
<evidence type="ECO:0000256" key="2">
    <source>
        <dbReference type="SAM" id="Phobius"/>
    </source>
</evidence>
<keyword evidence="2" id="KW-1133">Transmembrane helix</keyword>
<feature type="region of interest" description="Disordered" evidence="1">
    <location>
        <begin position="65"/>
        <end position="95"/>
    </location>
</feature>
<evidence type="ECO:0000256" key="1">
    <source>
        <dbReference type="SAM" id="MobiDB-lite"/>
    </source>
</evidence>
<organism evidence="3 4">
    <name type="scientific">Candidatus Caccoplasma merdipullorum</name>
    <dbReference type="NCBI Taxonomy" id="2840718"/>
    <lineage>
        <taxon>Bacteria</taxon>
        <taxon>Pseudomonadati</taxon>
        <taxon>Bacteroidota</taxon>
        <taxon>Bacteroidia</taxon>
        <taxon>Bacteroidales</taxon>
        <taxon>Bacteroidaceae</taxon>
        <taxon>Bacteroidaceae incertae sedis</taxon>
        <taxon>Candidatus Caccoplasma</taxon>
    </lineage>
</organism>
<gene>
    <name evidence="3" type="ORF">IAC54_05315</name>
</gene>
<dbReference type="EMBL" id="JADIMW010000059">
    <property type="protein sequence ID" value="MBO8438301.1"/>
    <property type="molecule type" value="Genomic_DNA"/>
</dbReference>
<protein>
    <submittedName>
        <fullName evidence="3">Uncharacterized protein</fullName>
    </submittedName>
</protein>
<reference evidence="3" key="1">
    <citation type="submission" date="2020-10" db="EMBL/GenBank/DDBJ databases">
        <authorList>
            <person name="Gilroy R."/>
        </authorList>
    </citation>
    <scope>NUCLEOTIDE SEQUENCE</scope>
    <source>
        <strain evidence="3">G3-4614</strain>
    </source>
</reference>
<name>A0A9D9E528_9BACT</name>